<keyword evidence="1" id="KW-0472">Membrane</keyword>
<sequence length="531" mass="61703">MIQFVQFVVALNCFLPNSTLYYDSQSQLIDIQLWPNMHLQDKELDQCKSLNNMQFQSIVKISRATFESDVTTYMYGQSKIIQLKCISEQSKCTKQYIKQFTVASYSLRFLAINITLQGAAGYFRIRKYDRNTCFTNQQVDFTVTPSHEETDILFQSENCVTEASINQIQMIILQNNIQIYSKNYLFEDLGLNFATDAQDYTKKLNQIALQCLGDTQCIQLINNLVSQPFPHIYLLLVTQSVQKTQTIKQTMNIDLNLFKHKLVESCFKKITLSLHTNVVRTHFYKDTTNFCSENYFKSKFDYDQIIIDIGYKTEVGTVELKVIQTTFPFGEEYYMDYICLDDTEKAASALQFVTSSKSKQECIDEIVALQTEKLVDEVVTFEFKKAGVLNEKLYFQPDEETQRFYSAKASLFDKQLCFTLFKSPIKKYVIVEIKNYETNEMLEYEVVVEKGVLHYCVTTTNEDEIIILDGFTQNKYVDMYIDGEYTPIIELTNMITDDSFSEGVYALLVAILVIVIYCIVIVYKRMRESKP</sequence>
<name>A0AA86UH64_9EUKA</name>
<dbReference type="EMBL" id="CAXDID020000055">
    <property type="protein sequence ID" value="CAL6007240.1"/>
    <property type="molecule type" value="Genomic_DNA"/>
</dbReference>
<evidence type="ECO:0000256" key="1">
    <source>
        <dbReference type="SAM" id="Phobius"/>
    </source>
</evidence>
<protein>
    <recommendedName>
        <fullName evidence="5">Transmembrane protein</fullName>
    </recommendedName>
</protein>
<evidence type="ECO:0000313" key="4">
    <source>
        <dbReference type="Proteomes" id="UP001642409"/>
    </source>
</evidence>
<reference evidence="2" key="1">
    <citation type="submission" date="2023-06" db="EMBL/GenBank/DDBJ databases">
        <authorList>
            <person name="Kurt Z."/>
        </authorList>
    </citation>
    <scope>NUCLEOTIDE SEQUENCE</scope>
</reference>
<feature type="transmembrane region" description="Helical" evidence="1">
    <location>
        <begin position="503"/>
        <end position="523"/>
    </location>
</feature>
<keyword evidence="1" id="KW-1133">Transmembrane helix</keyword>
<keyword evidence="4" id="KW-1185">Reference proteome</keyword>
<evidence type="ECO:0000313" key="3">
    <source>
        <dbReference type="EMBL" id="CAL6007240.1"/>
    </source>
</evidence>
<dbReference type="AlphaFoldDB" id="A0AA86UH64"/>
<accession>A0AA86UH64</accession>
<dbReference type="Proteomes" id="UP001642409">
    <property type="component" value="Unassembled WGS sequence"/>
</dbReference>
<dbReference type="EMBL" id="CATOUU010000825">
    <property type="protein sequence ID" value="CAI9951716.1"/>
    <property type="molecule type" value="Genomic_DNA"/>
</dbReference>
<reference evidence="3 4" key="2">
    <citation type="submission" date="2024-07" db="EMBL/GenBank/DDBJ databases">
        <authorList>
            <person name="Akdeniz Z."/>
        </authorList>
    </citation>
    <scope>NUCLEOTIDE SEQUENCE [LARGE SCALE GENOMIC DNA]</scope>
</reference>
<keyword evidence="1" id="KW-0812">Transmembrane</keyword>
<organism evidence="2">
    <name type="scientific">Hexamita inflata</name>
    <dbReference type="NCBI Taxonomy" id="28002"/>
    <lineage>
        <taxon>Eukaryota</taxon>
        <taxon>Metamonada</taxon>
        <taxon>Diplomonadida</taxon>
        <taxon>Hexamitidae</taxon>
        <taxon>Hexamitinae</taxon>
        <taxon>Hexamita</taxon>
    </lineage>
</organism>
<comment type="caution">
    <text evidence="2">The sequence shown here is derived from an EMBL/GenBank/DDBJ whole genome shotgun (WGS) entry which is preliminary data.</text>
</comment>
<gene>
    <name evidence="3" type="ORF">HINF_LOCUS20543</name>
    <name evidence="2" type="ORF">HINF_LOCUS39361</name>
</gene>
<evidence type="ECO:0008006" key="5">
    <source>
        <dbReference type="Google" id="ProtNLM"/>
    </source>
</evidence>
<evidence type="ECO:0000313" key="2">
    <source>
        <dbReference type="EMBL" id="CAI9951716.1"/>
    </source>
</evidence>
<proteinExistence type="predicted"/>